<sequence>MSSTDKPSSLHLELEEFLAEVDAISNYEATDSPSVSASKYVITRGPIIRKAVSGDQECGASQSKNLEEFKCRTPKKSPKTERTRKRKSNKSLASKRKRSVSDDAGDKENNCLRQFIGCSDSSGADDDDTGSIISERPSTTRTKQQKTSKKEKSRSGSNVEEREDFIGPRLPSSIRCKVEVEIEEDSASQHASGPSIGPVPCPVAGAVTVNSRLGSPPDTRKVQKSKKLRTEAAVQRAFEKFDSFGVTLPDISTLHILYIQLFTRFEDWKCGKLSSKYFMKKLNEVDTQLTGLAGYGLPSHWACHWSSERKRYFYENSSTGCIQWEFPHKNGKNASPETVCAEEEPMSGTDVSSPPASHHDTDVALLLVDYGTPSHESQSPPTSPGRSKQLTCPSPPSPPPLLAVVRTSDRGSDTENSGEYQSPTKPDLDAQLREFELACLEFENTGSVGENSETNESQEASPADYNLRLPKKSTLTSSAVNGNSSKVFHSKAKASTHKIWDNASDCVRPCI</sequence>
<dbReference type="PROSITE" id="PS50020">
    <property type="entry name" value="WW_DOMAIN_2"/>
    <property type="match status" value="1"/>
</dbReference>
<protein>
    <recommendedName>
        <fullName evidence="2">WW domain-containing protein</fullName>
    </recommendedName>
</protein>
<feature type="compositionally biased region" description="Basic residues" evidence="1">
    <location>
        <begin position="72"/>
        <end position="98"/>
    </location>
</feature>
<proteinExistence type="predicted"/>
<dbReference type="CDD" id="cd00201">
    <property type="entry name" value="WW"/>
    <property type="match status" value="1"/>
</dbReference>
<feature type="region of interest" description="Disordered" evidence="1">
    <location>
        <begin position="371"/>
        <end position="426"/>
    </location>
</feature>
<dbReference type="InterPro" id="IPR053076">
    <property type="entry name" value="WW_domain_protein"/>
</dbReference>
<feature type="compositionally biased region" description="Low complexity" evidence="1">
    <location>
        <begin position="130"/>
        <end position="142"/>
    </location>
</feature>
<accession>A0AAV2TM31</accession>
<dbReference type="Proteomes" id="UP001497525">
    <property type="component" value="Unassembled WGS sequence"/>
</dbReference>
<reference evidence="3" key="1">
    <citation type="submission" date="2024-06" db="EMBL/GenBank/DDBJ databases">
        <authorList>
            <person name="Liu X."/>
            <person name="Lenzi L."/>
            <person name="Haldenby T S."/>
            <person name="Uol C."/>
        </authorList>
    </citation>
    <scope>NUCLEOTIDE SEQUENCE</scope>
</reference>
<gene>
    <name evidence="3" type="ORF">CDAUBV1_LOCUS11622</name>
</gene>
<feature type="domain" description="WW" evidence="2">
    <location>
        <begin position="295"/>
        <end position="329"/>
    </location>
</feature>
<dbReference type="EMBL" id="CAXLJL010000379">
    <property type="protein sequence ID" value="CAL5137294.1"/>
    <property type="molecule type" value="Genomic_DNA"/>
</dbReference>
<dbReference type="PANTHER" id="PTHR46697">
    <property type="entry name" value="FORMIN-BINDING PROTEIN 4"/>
    <property type="match status" value="1"/>
</dbReference>
<evidence type="ECO:0000256" key="1">
    <source>
        <dbReference type="SAM" id="MobiDB-lite"/>
    </source>
</evidence>
<feature type="compositionally biased region" description="Polar residues" evidence="1">
    <location>
        <begin position="374"/>
        <end position="392"/>
    </location>
</feature>
<evidence type="ECO:0000313" key="4">
    <source>
        <dbReference type="Proteomes" id="UP001497525"/>
    </source>
</evidence>
<feature type="compositionally biased region" description="Basic and acidic residues" evidence="1">
    <location>
        <begin position="99"/>
        <end position="110"/>
    </location>
</feature>
<dbReference type="PANTHER" id="PTHR46697:SF1">
    <property type="entry name" value="FORMIN-BINDING PROTEIN 4"/>
    <property type="match status" value="1"/>
</dbReference>
<organism evidence="3 4">
    <name type="scientific">Calicophoron daubneyi</name>
    <name type="common">Rumen fluke</name>
    <name type="synonym">Paramphistomum daubneyi</name>
    <dbReference type="NCBI Taxonomy" id="300641"/>
    <lineage>
        <taxon>Eukaryota</taxon>
        <taxon>Metazoa</taxon>
        <taxon>Spiralia</taxon>
        <taxon>Lophotrochozoa</taxon>
        <taxon>Platyhelminthes</taxon>
        <taxon>Trematoda</taxon>
        <taxon>Digenea</taxon>
        <taxon>Plagiorchiida</taxon>
        <taxon>Pronocephalata</taxon>
        <taxon>Paramphistomoidea</taxon>
        <taxon>Paramphistomidae</taxon>
        <taxon>Calicophoron</taxon>
    </lineage>
</organism>
<dbReference type="AlphaFoldDB" id="A0AAV2TM31"/>
<dbReference type="InterPro" id="IPR036020">
    <property type="entry name" value="WW_dom_sf"/>
</dbReference>
<name>A0AAV2TM31_CALDB</name>
<feature type="region of interest" description="Disordered" evidence="1">
    <location>
        <begin position="333"/>
        <end position="359"/>
    </location>
</feature>
<dbReference type="Gene3D" id="2.20.70.10">
    <property type="match status" value="1"/>
</dbReference>
<evidence type="ECO:0000259" key="2">
    <source>
        <dbReference type="PROSITE" id="PS50020"/>
    </source>
</evidence>
<dbReference type="InterPro" id="IPR001202">
    <property type="entry name" value="WW_dom"/>
</dbReference>
<dbReference type="SUPFAM" id="SSF51045">
    <property type="entry name" value="WW domain"/>
    <property type="match status" value="1"/>
</dbReference>
<feature type="region of interest" description="Disordered" evidence="1">
    <location>
        <begin position="445"/>
        <end position="464"/>
    </location>
</feature>
<feature type="region of interest" description="Disordered" evidence="1">
    <location>
        <begin position="53"/>
        <end position="166"/>
    </location>
</feature>
<feature type="compositionally biased region" description="Polar residues" evidence="1">
    <location>
        <begin position="414"/>
        <end position="424"/>
    </location>
</feature>
<feature type="compositionally biased region" description="Polar residues" evidence="1">
    <location>
        <begin position="445"/>
        <end position="460"/>
    </location>
</feature>
<evidence type="ECO:0000313" key="3">
    <source>
        <dbReference type="EMBL" id="CAL5137294.1"/>
    </source>
</evidence>
<comment type="caution">
    <text evidence="3">The sequence shown here is derived from an EMBL/GenBank/DDBJ whole genome shotgun (WGS) entry which is preliminary data.</text>
</comment>